<evidence type="ECO:0008006" key="3">
    <source>
        <dbReference type="Google" id="ProtNLM"/>
    </source>
</evidence>
<dbReference type="Proteomes" id="UP000243308">
    <property type="component" value="Unassembled WGS sequence"/>
</dbReference>
<dbReference type="EMBL" id="KN042429">
    <property type="protein sequence ID" value="KFH63120.1"/>
    <property type="molecule type" value="Genomic_DNA"/>
</dbReference>
<protein>
    <recommendedName>
        <fullName evidence="3">F-box domain-containing protein</fullName>
    </recommendedName>
</protein>
<dbReference type="AlphaFoldDB" id="A0A086TME3"/>
<evidence type="ECO:0000313" key="2">
    <source>
        <dbReference type="Proteomes" id="UP000243308"/>
    </source>
</evidence>
<sequence length="242" mass="27267">MDALNLFCSNRQLSFWRVPYYPSCSPDRLLVLFALGTLSRLTSLRLSRWNYCSLDDIAALVQNNPNLETLALGSRVVLKPTTELTFPRLPSTDDIVFSYRLDLLFLNLVSQPAPVLPIPNALKCIHGSQDAMNDYVLHTRSLVAHPGARRHMVHLKLPLNKLTVELGDTLLDHHSDTLQTVKFFVKSFDEDDFLGVNSILAACSNLTSFPMLTGDSYRFKDSKSQIWSAEDIGAILILRWTC</sequence>
<proteinExistence type="predicted"/>
<accession>A0A086TME3</accession>
<name>A0A086TME3_9FUNG</name>
<reference evidence="1 2" key="1">
    <citation type="submission" date="2011-02" db="EMBL/GenBank/DDBJ databases">
        <title>The Genome Sequence of Mortierella verticillata NRRL 6337.</title>
        <authorList>
            <consortium name="The Broad Institute Genome Sequencing Platform"/>
            <person name="Russ C."/>
            <person name="Cuomo C."/>
            <person name="Burger G."/>
            <person name="Gray M.W."/>
            <person name="Holland P.W.H."/>
            <person name="King N."/>
            <person name="Lang F.B.F."/>
            <person name="Roger A.J."/>
            <person name="Ruiz-Trillo I."/>
            <person name="Young S.K."/>
            <person name="Zeng Q."/>
            <person name="Gargeya S."/>
            <person name="Alvarado L."/>
            <person name="Berlin A."/>
            <person name="Chapman S.B."/>
            <person name="Chen Z."/>
            <person name="Freedman E."/>
            <person name="Gellesch M."/>
            <person name="Goldberg J."/>
            <person name="Griggs A."/>
            <person name="Gujja S."/>
            <person name="Heilman E."/>
            <person name="Heiman D."/>
            <person name="Howarth C."/>
            <person name="Mehta T."/>
            <person name="Neiman D."/>
            <person name="Pearson M."/>
            <person name="Roberts A."/>
            <person name="Saif S."/>
            <person name="Shea T."/>
            <person name="Shenoy N."/>
            <person name="Sisk P."/>
            <person name="Stolte C."/>
            <person name="Sykes S."/>
            <person name="White J."/>
            <person name="Yandava C."/>
            <person name="Haas B."/>
            <person name="Nusbaum C."/>
            <person name="Birren B."/>
        </authorList>
    </citation>
    <scope>NUCLEOTIDE SEQUENCE [LARGE SCALE GENOMIC DNA]</scope>
    <source>
        <strain evidence="1 2">NRRL 6337</strain>
    </source>
</reference>
<evidence type="ECO:0000313" key="1">
    <source>
        <dbReference type="EMBL" id="KFH63120.1"/>
    </source>
</evidence>
<dbReference type="OrthoDB" id="2384330at2759"/>
<organism evidence="1 2">
    <name type="scientific">Podila verticillata NRRL 6337</name>
    <dbReference type="NCBI Taxonomy" id="1069443"/>
    <lineage>
        <taxon>Eukaryota</taxon>
        <taxon>Fungi</taxon>
        <taxon>Fungi incertae sedis</taxon>
        <taxon>Mucoromycota</taxon>
        <taxon>Mortierellomycotina</taxon>
        <taxon>Mortierellomycetes</taxon>
        <taxon>Mortierellales</taxon>
        <taxon>Mortierellaceae</taxon>
        <taxon>Podila</taxon>
    </lineage>
</organism>
<gene>
    <name evidence="1" type="ORF">MVEG_11157</name>
</gene>
<keyword evidence="2" id="KW-1185">Reference proteome</keyword>